<dbReference type="InterPro" id="IPR019554">
    <property type="entry name" value="Soluble_ligand-bd"/>
</dbReference>
<feature type="domain" description="Soluble ligand binding" evidence="4">
    <location>
        <begin position="124"/>
        <end position="167"/>
    </location>
</feature>
<evidence type="ECO:0000256" key="1">
    <source>
        <dbReference type="ARBA" id="ARBA00022729"/>
    </source>
</evidence>
<keyword evidence="6" id="KW-1185">Reference proteome</keyword>
<feature type="signal peptide" evidence="2">
    <location>
        <begin position="1"/>
        <end position="26"/>
    </location>
</feature>
<keyword evidence="1 2" id="KW-0732">Signal</keyword>
<evidence type="ECO:0000259" key="3">
    <source>
        <dbReference type="Pfam" id="PF02563"/>
    </source>
</evidence>
<dbReference type="EMBL" id="JAASRM010000001">
    <property type="protein sequence ID" value="NIK89840.1"/>
    <property type="molecule type" value="Genomic_DNA"/>
</dbReference>
<gene>
    <name evidence="5" type="ORF">FHS83_003158</name>
</gene>
<name>A0A846N461_9PROT</name>
<dbReference type="Gene3D" id="3.10.560.10">
    <property type="entry name" value="Outer membrane lipoprotein wza domain like"/>
    <property type="match status" value="1"/>
</dbReference>
<dbReference type="Pfam" id="PF02563">
    <property type="entry name" value="Poly_export"/>
    <property type="match status" value="1"/>
</dbReference>
<evidence type="ECO:0000256" key="2">
    <source>
        <dbReference type="SAM" id="SignalP"/>
    </source>
</evidence>
<dbReference type="InterPro" id="IPR003715">
    <property type="entry name" value="Poly_export_N"/>
</dbReference>
<dbReference type="Proteomes" id="UP000570514">
    <property type="component" value="Unassembled WGS sequence"/>
</dbReference>
<feature type="domain" description="Polysaccharide export protein N-terminal" evidence="3">
    <location>
        <begin position="42"/>
        <end position="118"/>
    </location>
</feature>
<dbReference type="AlphaFoldDB" id="A0A846N461"/>
<dbReference type="PANTHER" id="PTHR33619">
    <property type="entry name" value="POLYSACCHARIDE EXPORT PROTEIN GFCE-RELATED"/>
    <property type="match status" value="1"/>
</dbReference>
<evidence type="ECO:0000259" key="4">
    <source>
        <dbReference type="Pfam" id="PF10531"/>
    </source>
</evidence>
<dbReference type="Pfam" id="PF10531">
    <property type="entry name" value="SLBB"/>
    <property type="match status" value="1"/>
</dbReference>
<protein>
    <submittedName>
        <fullName evidence="5">Polysaccharide export outer membrane protein</fullName>
    </submittedName>
</protein>
<evidence type="ECO:0000313" key="5">
    <source>
        <dbReference type="EMBL" id="NIK89840.1"/>
    </source>
</evidence>
<reference evidence="5 6" key="1">
    <citation type="submission" date="2020-03" db="EMBL/GenBank/DDBJ databases">
        <title>Genomic Encyclopedia of Type Strains, Phase IV (KMG-IV): sequencing the most valuable type-strain genomes for metagenomic binning, comparative biology and taxonomic classification.</title>
        <authorList>
            <person name="Goeker M."/>
        </authorList>
    </citation>
    <scope>NUCLEOTIDE SEQUENCE [LARGE SCALE GENOMIC DNA]</scope>
    <source>
        <strain evidence="5 6">DSM 19867</strain>
    </source>
</reference>
<dbReference type="PANTHER" id="PTHR33619:SF3">
    <property type="entry name" value="POLYSACCHARIDE EXPORT PROTEIN GFCE-RELATED"/>
    <property type="match status" value="1"/>
</dbReference>
<dbReference type="GO" id="GO:0015159">
    <property type="term" value="F:polysaccharide transmembrane transporter activity"/>
    <property type="evidence" value="ECO:0007669"/>
    <property type="project" value="InterPro"/>
</dbReference>
<proteinExistence type="predicted"/>
<evidence type="ECO:0000313" key="6">
    <source>
        <dbReference type="Proteomes" id="UP000570514"/>
    </source>
</evidence>
<accession>A0A846N461</accession>
<organism evidence="5 6">
    <name type="scientific">Rhizomicrobium palustre</name>
    <dbReference type="NCBI Taxonomy" id="189966"/>
    <lineage>
        <taxon>Bacteria</taxon>
        <taxon>Pseudomonadati</taxon>
        <taxon>Pseudomonadota</taxon>
        <taxon>Alphaproteobacteria</taxon>
        <taxon>Micropepsales</taxon>
        <taxon>Micropepsaceae</taxon>
        <taxon>Rhizomicrobium</taxon>
    </lineage>
</organism>
<comment type="caution">
    <text evidence="5">The sequence shown here is derived from an EMBL/GenBank/DDBJ whole genome shotgun (WGS) entry which is preliminary data.</text>
</comment>
<dbReference type="RefSeq" id="WP_167083895.1">
    <property type="nucleotide sequence ID" value="NZ_BAAADC010000001.1"/>
</dbReference>
<dbReference type="Gene3D" id="3.30.1950.10">
    <property type="entry name" value="wza like domain"/>
    <property type="match status" value="1"/>
</dbReference>
<feature type="chain" id="PRO_5032654388" evidence="2">
    <location>
        <begin position="27"/>
        <end position="197"/>
    </location>
</feature>
<dbReference type="InterPro" id="IPR049712">
    <property type="entry name" value="Poly_export"/>
</dbReference>
<sequence>MSSSFAHMKIAVIAGFLAIFPVQALAGGSVNPPPDATVTGASDKGFVLGPSDKLRIVFYGEDGLNTQPEYTVAANGKISLPLVGDIQAAGLTVSELQTEIIKTYSSGYLADPRFSIQVMTARPFYILGEVKTPGQYTYVPGLTVLNAVAMAGGFTYRAVTDEVKIRHAADKSEKKVKIDGDTPVYPGDTIEIRERWF</sequence>